<dbReference type="GO" id="GO:0006285">
    <property type="term" value="P:base-excision repair, AP site formation"/>
    <property type="evidence" value="ECO:0007669"/>
    <property type="project" value="TreeGrafter"/>
</dbReference>
<keyword evidence="4" id="KW-0489">Methyltransferase</keyword>
<dbReference type="InterPro" id="IPR035451">
    <property type="entry name" value="Ada-like_dom_sf"/>
</dbReference>
<evidence type="ECO:0000256" key="7">
    <source>
        <dbReference type="ARBA" id="ARBA00023159"/>
    </source>
</evidence>
<dbReference type="SMART" id="SM00478">
    <property type="entry name" value="ENDO3c"/>
    <property type="match status" value="1"/>
</dbReference>
<dbReference type="Gene3D" id="3.30.310.20">
    <property type="entry name" value="DNA-3-methyladenine glycosylase AlkA, N-terminal domain"/>
    <property type="match status" value="1"/>
</dbReference>
<dbReference type="Pfam" id="PF12833">
    <property type="entry name" value="HTH_18"/>
    <property type="match status" value="1"/>
</dbReference>
<dbReference type="GO" id="GO:0008168">
    <property type="term" value="F:methyltransferase activity"/>
    <property type="evidence" value="ECO:0007669"/>
    <property type="project" value="UniProtKB-KW"/>
</dbReference>
<evidence type="ECO:0000256" key="3">
    <source>
        <dbReference type="ARBA" id="ARBA00012000"/>
    </source>
</evidence>
<evidence type="ECO:0000256" key="6">
    <source>
        <dbReference type="ARBA" id="ARBA00023015"/>
    </source>
</evidence>
<dbReference type="STRING" id="1293045.H663_16165"/>
<dbReference type="SUPFAM" id="SSF46689">
    <property type="entry name" value="Homeodomain-like"/>
    <property type="match status" value="1"/>
</dbReference>
<dbReference type="Gene3D" id="1.10.10.60">
    <property type="entry name" value="Homeodomain-like"/>
    <property type="match status" value="2"/>
</dbReference>
<reference evidence="11" key="1">
    <citation type="submission" date="2017-04" db="EMBL/GenBank/DDBJ databases">
        <title>Unexpected and diverse lifestyles within the genus Limnohabitans.</title>
        <authorList>
            <person name="Kasalicky V."/>
            <person name="Mehrshad M."/>
            <person name="Andrei S.-A."/>
            <person name="Salcher M."/>
            <person name="Kratochvilova H."/>
            <person name="Simek K."/>
            <person name="Ghai R."/>
        </authorList>
    </citation>
    <scope>NUCLEOTIDE SEQUENCE [LARGE SCALE GENOMIC DNA]</scope>
    <source>
        <strain evidence="11">II-D5</strain>
    </source>
</reference>
<dbReference type="GO" id="GO:0032259">
    <property type="term" value="P:methylation"/>
    <property type="evidence" value="ECO:0007669"/>
    <property type="project" value="UniProtKB-KW"/>
</dbReference>
<keyword evidence="12" id="KW-1185">Reference proteome</keyword>
<dbReference type="GO" id="GO:0008270">
    <property type="term" value="F:zinc ion binding"/>
    <property type="evidence" value="ECO:0007669"/>
    <property type="project" value="InterPro"/>
</dbReference>
<dbReference type="RefSeq" id="WP_053175146.1">
    <property type="nucleotide sequence ID" value="NZ_LFYT02000028.1"/>
</dbReference>
<name>A0A2T7UA06_9BURK</name>
<dbReference type="GO" id="GO:0032131">
    <property type="term" value="F:alkylated DNA binding"/>
    <property type="evidence" value="ECO:0007669"/>
    <property type="project" value="TreeGrafter"/>
</dbReference>
<evidence type="ECO:0000256" key="9">
    <source>
        <dbReference type="ARBA" id="ARBA00023204"/>
    </source>
</evidence>
<keyword evidence="9" id="KW-0234">DNA repair</keyword>
<proteinExistence type="predicted"/>
<evidence type="ECO:0000313" key="12">
    <source>
        <dbReference type="Proteomes" id="UP000037507"/>
    </source>
</evidence>
<dbReference type="SUPFAM" id="SSF48150">
    <property type="entry name" value="DNA-glycosylase"/>
    <property type="match status" value="1"/>
</dbReference>
<comment type="caution">
    <text evidence="11">The sequence shown here is derived from an EMBL/GenBank/DDBJ whole genome shotgun (WGS) entry which is preliminary data.</text>
</comment>
<dbReference type="Pfam" id="PF02805">
    <property type="entry name" value="Ada_Zn_binding"/>
    <property type="match status" value="1"/>
</dbReference>
<dbReference type="EC" id="3.2.2.21" evidence="3"/>
<evidence type="ECO:0000313" key="11">
    <source>
        <dbReference type="EMBL" id="PVE41525.1"/>
    </source>
</evidence>
<dbReference type="SUPFAM" id="SSF57884">
    <property type="entry name" value="Ada DNA repair protein, N-terminal domain (N-Ada 10)"/>
    <property type="match status" value="1"/>
</dbReference>
<dbReference type="Proteomes" id="UP000037507">
    <property type="component" value="Unassembled WGS sequence"/>
</dbReference>
<dbReference type="InterPro" id="IPR023170">
    <property type="entry name" value="HhH_base_excis_C"/>
</dbReference>
<dbReference type="InterPro" id="IPR018060">
    <property type="entry name" value="HTH_AraC"/>
</dbReference>
<dbReference type="OrthoDB" id="9811249at2"/>
<dbReference type="PANTHER" id="PTHR43003:SF13">
    <property type="entry name" value="DNA-3-METHYLADENINE GLYCOSYLASE 2"/>
    <property type="match status" value="1"/>
</dbReference>
<dbReference type="Gene3D" id="1.10.340.30">
    <property type="entry name" value="Hypothetical protein, domain 2"/>
    <property type="match status" value="1"/>
</dbReference>
<evidence type="ECO:0000256" key="8">
    <source>
        <dbReference type="ARBA" id="ARBA00023163"/>
    </source>
</evidence>
<dbReference type="SMART" id="SM01009">
    <property type="entry name" value="AlkA_N"/>
    <property type="match status" value="1"/>
</dbReference>
<organism evidence="11 12">
    <name type="scientific">Limnohabitans planktonicus II-D5</name>
    <dbReference type="NCBI Taxonomy" id="1293045"/>
    <lineage>
        <taxon>Bacteria</taxon>
        <taxon>Pseudomonadati</taxon>
        <taxon>Pseudomonadota</taxon>
        <taxon>Betaproteobacteria</taxon>
        <taxon>Burkholderiales</taxon>
        <taxon>Comamonadaceae</taxon>
        <taxon>Limnohabitans</taxon>
    </lineage>
</organism>
<keyword evidence="7" id="KW-0010">Activator</keyword>
<dbReference type="PROSITE" id="PS01124">
    <property type="entry name" value="HTH_ARAC_FAMILY_2"/>
    <property type="match status" value="1"/>
</dbReference>
<evidence type="ECO:0000259" key="10">
    <source>
        <dbReference type="PROSITE" id="PS01124"/>
    </source>
</evidence>
<dbReference type="InterPro" id="IPR051912">
    <property type="entry name" value="Alkylbase_DNA_Glycosylase/TA"/>
</dbReference>
<dbReference type="InterPro" id="IPR003265">
    <property type="entry name" value="HhH-GPD_domain"/>
</dbReference>
<protein>
    <recommendedName>
        <fullName evidence="3">DNA-3-methyladenine glycosylase II</fullName>
        <ecNumber evidence="3">3.2.2.21</ecNumber>
    </recommendedName>
</protein>
<dbReference type="SUPFAM" id="SSF55945">
    <property type="entry name" value="TATA-box binding protein-like"/>
    <property type="match status" value="1"/>
</dbReference>
<dbReference type="InterPro" id="IPR004026">
    <property type="entry name" value="Ada_DNA_repair_Zn-bd"/>
</dbReference>
<comment type="cofactor">
    <cofactor evidence="2">
        <name>Zn(2+)</name>
        <dbReference type="ChEBI" id="CHEBI:29105"/>
    </cofactor>
</comment>
<keyword evidence="5" id="KW-0227">DNA damage</keyword>
<evidence type="ECO:0000256" key="4">
    <source>
        <dbReference type="ARBA" id="ARBA00022603"/>
    </source>
</evidence>
<dbReference type="GO" id="GO:0003700">
    <property type="term" value="F:DNA-binding transcription factor activity"/>
    <property type="evidence" value="ECO:0007669"/>
    <property type="project" value="InterPro"/>
</dbReference>
<dbReference type="GO" id="GO:0043916">
    <property type="term" value="F:DNA-7-methylguanine glycosylase activity"/>
    <property type="evidence" value="ECO:0007669"/>
    <property type="project" value="TreeGrafter"/>
</dbReference>
<keyword evidence="4" id="KW-0808">Transferase</keyword>
<dbReference type="Pfam" id="PF06029">
    <property type="entry name" value="AlkA_N"/>
    <property type="match status" value="1"/>
</dbReference>
<dbReference type="GO" id="GO:0043565">
    <property type="term" value="F:sequence-specific DNA binding"/>
    <property type="evidence" value="ECO:0007669"/>
    <property type="project" value="InterPro"/>
</dbReference>
<evidence type="ECO:0000256" key="1">
    <source>
        <dbReference type="ARBA" id="ARBA00000086"/>
    </source>
</evidence>
<evidence type="ECO:0000256" key="5">
    <source>
        <dbReference type="ARBA" id="ARBA00022763"/>
    </source>
</evidence>
<dbReference type="InterPro" id="IPR011257">
    <property type="entry name" value="DNA_glycosylase"/>
</dbReference>
<sequence length="528" mass="58446">MRPLQIPPPPPAAPDAGLDAQRCYQAMADKDAAWDGLFFTGVTSTGIYCRPVCRVKLPRQANCRFFETAAQAEAHGFRPCLRCRPELAPARRFWSTTDAQAVLAECAAQQLQSAIQQGLKPPSMAALAAQLGVSDRHLRRLFLRHWQVSPLQFLQTQRLLHAKQWLQDSPLSVAHVARASGFGSARRLYAAFAQHYQLSPGQLRTASAPQRKAPLPGTALVLPYRPPCQIATLWQFLKDRSLSGMESWEGQGPDAVLRRTVRWPHASHAITGWLELRWDRTQAVVHLRVSASLDPVLPQVVAQVRDWLDLDAEPARIAQVIGRDFPQALGQRLPGCLDGFELAVRAILGQQISVKAARTLGQRLVNTLGEPCNTPWPELNRTFPSPATLAREENAAHMGSLGLVRQRQKAIQALAQAVESGNLDLSPQAKVEPTLQALMALPGIGPWTAHYIAMRALRWVDAWPVQDVALQTALGVRQHPRPTQALEALGQAWRPCRSYALIAAWQRLAPQAERSDHPEPHNHKAHTQ</sequence>
<dbReference type="Gene3D" id="3.40.10.10">
    <property type="entry name" value="DNA Methylphosphotriester Repair Domain"/>
    <property type="match status" value="1"/>
</dbReference>
<comment type="catalytic activity">
    <reaction evidence="1">
        <text>Hydrolysis of alkylated DNA, releasing 3-methyladenine, 3-methylguanine, 7-methylguanine and 7-methyladenine.</text>
        <dbReference type="EC" id="3.2.2.21"/>
    </reaction>
</comment>
<dbReference type="CDD" id="cd00056">
    <property type="entry name" value="ENDO3c"/>
    <property type="match status" value="1"/>
</dbReference>
<dbReference type="Gene3D" id="1.10.1670.10">
    <property type="entry name" value="Helix-hairpin-Helix base-excision DNA repair enzymes (C-terminal)"/>
    <property type="match status" value="1"/>
</dbReference>
<dbReference type="SMART" id="SM00342">
    <property type="entry name" value="HTH_ARAC"/>
    <property type="match status" value="1"/>
</dbReference>
<dbReference type="PANTHER" id="PTHR43003">
    <property type="entry name" value="DNA-3-METHYLADENINE GLYCOSYLASE"/>
    <property type="match status" value="1"/>
</dbReference>
<dbReference type="AlphaFoldDB" id="A0A2T7UA06"/>
<accession>A0A2T7UA06</accession>
<dbReference type="EMBL" id="LFYT02000028">
    <property type="protein sequence ID" value="PVE41525.1"/>
    <property type="molecule type" value="Genomic_DNA"/>
</dbReference>
<dbReference type="InterPro" id="IPR010316">
    <property type="entry name" value="AlkA_N"/>
</dbReference>
<dbReference type="GO" id="GO:0008725">
    <property type="term" value="F:DNA-3-methyladenine glycosylase activity"/>
    <property type="evidence" value="ECO:0007669"/>
    <property type="project" value="TreeGrafter"/>
</dbReference>
<dbReference type="GO" id="GO:0005737">
    <property type="term" value="C:cytoplasm"/>
    <property type="evidence" value="ECO:0007669"/>
    <property type="project" value="TreeGrafter"/>
</dbReference>
<dbReference type="GO" id="GO:0006307">
    <property type="term" value="P:DNA alkylation repair"/>
    <property type="evidence" value="ECO:0007669"/>
    <property type="project" value="TreeGrafter"/>
</dbReference>
<dbReference type="GO" id="GO:0032993">
    <property type="term" value="C:protein-DNA complex"/>
    <property type="evidence" value="ECO:0007669"/>
    <property type="project" value="TreeGrafter"/>
</dbReference>
<dbReference type="InterPro" id="IPR009057">
    <property type="entry name" value="Homeodomain-like_sf"/>
</dbReference>
<gene>
    <name evidence="11" type="ORF">H663_016710</name>
</gene>
<feature type="domain" description="HTH araC/xylS-type" evidence="10">
    <location>
        <begin position="105"/>
        <end position="206"/>
    </location>
</feature>
<keyword evidence="8" id="KW-0804">Transcription</keyword>
<evidence type="ECO:0000256" key="2">
    <source>
        <dbReference type="ARBA" id="ARBA00001947"/>
    </source>
</evidence>
<keyword evidence="6" id="KW-0805">Transcription regulation</keyword>
<dbReference type="Pfam" id="PF00730">
    <property type="entry name" value="HhH-GPD"/>
    <property type="match status" value="1"/>
</dbReference>
<dbReference type="InterPro" id="IPR037046">
    <property type="entry name" value="AlkA_N_sf"/>
</dbReference>